<evidence type="ECO:0000313" key="2">
    <source>
        <dbReference type="EMBL" id="EDV32855.1"/>
    </source>
</evidence>
<dbReference type="GO" id="GO:0050821">
    <property type="term" value="P:protein stabilization"/>
    <property type="evidence" value="ECO:0007669"/>
    <property type="project" value="EnsemblMetazoa"/>
</dbReference>
<proteinExistence type="predicted"/>
<dbReference type="GeneID" id="6504591"/>
<dbReference type="EMBL" id="CH902632">
    <property type="protein sequence ID" value="EDV32855.1"/>
    <property type="molecule type" value="Genomic_DNA"/>
</dbReference>
<dbReference type="InParanoid" id="B3MZ11"/>
<feature type="compositionally biased region" description="Low complexity" evidence="1">
    <location>
        <begin position="11"/>
        <end position="26"/>
    </location>
</feature>
<dbReference type="GO" id="GO:0099518">
    <property type="term" value="P:vesicle cytoskeletal trafficking"/>
    <property type="evidence" value="ECO:0007669"/>
    <property type="project" value="TreeGrafter"/>
</dbReference>
<dbReference type="PhylomeDB" id="B3MZ11"/>
<dbReference type="GO" id="GO:0005769">
    <property type="term" value="C:early endosome"/>
    <property type="evidence" value="ECO:0007669"/>
    <property type="project" value="TreeGrafter"/>
</dbReference>
<dbReference type="FunCoup" id="B3MZ11">
    <property type="interactions" value="143"/>
</dbReference>
<organism evidence="2 3">
    <name type="scientific">Drosophila ananassae</name>
    <name type="common">Fruit fly</name>
    <dbReference type="NCBI Taxonomy" id="7217"/>
    <lineage>
        <taxon>Eukaryota</taxon>
        <taxon>Metazoa</taxon>
        <taxon>Ecdysozoa</taxon>
        <taxon>Arthropoda</taxon>
        <taxon>Hexapoda</taxon>
        <taxon>Insecta</taxon>
        <taxon>Pterygota</taxon>
        <taxon>Neoptera</taxon>
        <taxon>Endopterygota</taxon>
        <taxon>Diptera</taxon>
        <taxon>Brachycera</taxon>
        <taxon>Muscomorpha</taxon>
        <taxon>Ephydroidea</taxon>
        <taxon>Drosophilidae</taxon>
        <taxon>Drosophila</taxon>
        <taxon>Sophophora</taxon>
    </lineage>
</organism>
<protein>
    <submittedName>
        <fullName evidence="2">Uncharacterized protein</fullName>
    </submittedName>
</protein>
<dbReference type="PANTHER" id="PTHR16797:SF4">
    <property type="entry name" value="40-KDA HUNTINGTIN-ASSOCIATED PROTEIN"/>
    <property type="match status" value="1"/>
</dbReference>
<accession>B3MZ11</accession>
<keyword evidence="3" id="KW-1185">Reference proteome</keyword>
<dbReference type="HOGENOM" id="CLU_804785_0_0_1"/>
<reference evidence="2 3" key="1">
    <citation type="journal article" date="2007" name="Nature">
        <title>Evolution of genes and genomes on the Drosophila phylogeny.</title>
        <authorList>
            <consortium name="Drosophila 12 Genomes Consortium"/>
            <person name="Clark A.G."/>
            <person name="Eisen M.B."/>
            <person name="Smith D.R."/>
            <person name="Bergman C.M."/>
            <person name="Oliver B."/>
            <person name="Markow T.A."/>
            <person name="Kaufman T.C."/>
            <person name="Kellis M."/>
            <person name="Gelbart W."/>
            <person name="Iyer V.N."/>
            <person name="Pollard D.A."/>
            <person name="Sackton T.B."/>
            <person name="Larracuente A.M."/>
            <person name="Singh N.D."/>
            <person name="Abad J.P."/>
            <person name="Abt D.N."/>
            <person name="Adryan B."/>
            <person name="Aguade M."/>
            <person name="Akashi H."/>
            <person name="Anderson W.W."/>
            <person name="Aquadro C.F."/>
            <person name="Ardell D.H."/>
            <person name="Arguello R."/>
            <person name="Artieri C.G."/>
            <person name="Barbash D.A."/>
            <person name="Barker D."/>
            <person name="Barsanti P."/>
            <person name="Batterham P."/>
            <person name="Batzoglou S."/>
            <person name="Begun D."/>
            <person name="Bhutkar A."/>
            <person name="Blanco E."/>
            <person name="Bosak S.A."/>
            <person name="Bradley R.K."/>
            <person name="Brand A.D."/>
            <person name="Brent M.R."/>
            <person name="Brooks A.N."/>
            <person name="Brown R.H."/>
            <person name="Butlin R.K."/>
            <person name="Caggese C."/>
            <person name="Calvi B.R."/>
            <person name="Bernardo de Carvalho A."/>
            <person name="Caspi A."/>
            <person name="Castrezana S."/>
            <person name="Celniker S.E."/>
            <person name="Chang J.L."/>
            <person name="Chapple C."/>
            <person name="Chatterji S."/>
            <person name="Chinwalla A."/>
            <person name="Civetta A."/>
            <person name="Clifton S.W."/>
            <person name="Comeron J.M."/>
            <person name="Costello J.C."/>
            <person name="Coyne J.A."/>
            <person name="Daub J."/>
            <person name="David R.G."/>
            <person name="Delcher A.L."/>
            <person name="Delehaunty K."/>
            <person name="Do C.B."/>
            <person name="Ebling H."/>
            <person name="Edwards K."/>
            <person name="Eickbush T."/>
            <person name="Evans J.D."/>
            <person name="Filipski A."/>
            <person name="Findeiss S."/>
            <person name="Freyhult E."/>
            <person name="Fulton L."/>
            <person name="Fulton R."/>
            <person name="Garcia A.C."/>
            <person name="Gardiner A."/>
            <person name="Garfield D.A."/>
            <person name="Garvin B.E."/>
            <person name="Gibson G."/>
            <person name="Gilbert D."/>
            <person name="Gnerre S."/>
            <person name="Godfrey J."/>
            <person name="Good R."/>
            <person name="Gotea V."/>
            <person name="Gravely B."/>
            <person name="Greenberg A.J."/>
            <person name="Griffiths-Jones S."/>
            <person name="Gross S."/>
            <person name="Guigo R."/>
            <person name="Gustafson E.A."/>
            <person name="Haerty W."/>
            <person name="Hahn M.W."/>
            <person name="Halligan D.L."/>
            <person name="Halpern A.L."/>
            <person name="Halter G.M."/>
            <person name="Han M.V."/>
            <person name="Heger A."/>
            <person name="Hillier L."/>
            <person name="Hinrichs A.S."/>
            <person name="Holmes I."/>
            <person name="Hoskins R.A."/>
            <person name="Hubisz M.J."/>
            <person name="Hultmark D."/>
            <person name="Huntley M.A."/>
            <person name="Jaffe D.B."/>
            <person name="Jagadeeshan S."/>
            <person name="Jeck W.R."/>
            <person name="Johnson J."/>
            <person name="Jones C.D."/>
            <person name="Jordan W.C."/>
            <person name="Karpen G.H."/>
            <person name="Kataoka E."/>
            <person name="Keightley P.D."/>
            <person name="Kheradpour P."/>
            <person name="Kirkness E.F."/>
            <person name="Koerich L.B."/>
            <person name="Kristiansen K."/>
            <person name="Kudrna D."/>
            <person name="Kulathinal R.J."/>
            <person name="Kumar S."/>
            <person name="Kwok R."/>
            <person name="Lander E."/>
            <person name="Langley C.H."/>
            <person name="Lapoint R."/>
            <person name="Lazzaro B.P."/>
            <person name="Lee S.J."/>
            <person name="Levesque L."/>
            <person name="Li R."/>
            <person name="Lin C.F."/>
            <person name="Lin M.F."/>
            <person name="Lindblad-Toh K."/>
            <person name="Llopart A."/>
            <person name="Long M."/>
            <person name="Low L."/>
            <person name="Lozovsky E."/>
            <person name="Lu J."/>
            <person name="Luo M."/>
            <person name="Machado C.A."/>
            <person name="Makalowski W."/>
            <person name="Marzo M."/>
            <person name="Matsuda M."/>
            <person name="Matzkin L."/>
            <person name="McAllister B."/>
            <person name="McBride C.S."/>
            <person name="McKernan B."/>
            <person name="McKernan K."/>
            <person name="Mendez-Lago M."/>
            <person name="Minx P."/>
            <person name="Mollenhauer M.U."/>
            <person name="Montooth K."/>
            <person name="Mount S.M."/>
            <person name="Mu X."/>
            <person name="Myers E."/>
            <person name="Negre B."/>
            <person name="Newfeld S."/>
            <person name="Nielsen R."/>
            <person name="Noor M.A."/>
            <person name="O'Grady P."/>
            <person name="Pachter L."/>
            <person name="Papaceit M."/>
            <person name="Parisi M.J."/>
            <person name="Parisi M."/>
            <person name="Parts L."/>
            <person name="Pedersen J.S."/>
            <person name="Pesole G."/>
            <person name="Phillippy A.M."/>
            <person name="Ponting C.P."/>
            <person name="Pop M."/>
            <person name="Porcelli D."/>
            <person name="Powell J.R."/>
            <person name="Prohaska S."/>
            <person name="Pruitt K."/>
            <person name="Puig M."/>
            <person name="Quesneville H."/>
            <person name="Ram K.R."/>
            <person name="Rand D."/>
            <person name="Rasmussen M.D."/>
            <person name="Reed L.K."/>
            <person name="Reenan R."/>
            <person name="Reily A."/>
            <person name="Remington K.A."/>
            <person name="Rieger T.T."/>
            <person name="Ritchie M.G."/>
            <person name="Robin C."/>
            <person name="Rogers Y.H."/>
            <person name="Rohde C."/>
            <person name="Rozas J."/>
            <person name="Rubenfield M.J."/>
            <person name="Ruiz A."/>
            <person name="Russo S."/>
            <person name="Salzberg S.L."/>
            <person name="Sanchez-Gracia A."/>
            <person name="Saranga D.J."/>
            <person name="Sato H."/>
            <person name="Schaeffer S.W."/>
            <person name="Schatz M.C."/>
            <person name="Schlenke T."/>
            <person name="Schwartz R."/>
            <person name="Segarra C."/>
            <person name="Singh R.S."/>
            <person name="Sirot L."/>
            <person name="Sirota M."/>
            <person name="Sisneros N.B."/>
            <person name="Smith C.D."/>
            <person name="Smith T.F."/>
            <person name="Spieth J."/>
            <person name="Stage D.E."/>
            <person name="Stark A."/>
            <person name="Stephan W."/>
            <person name="Strausberg R.L."/>
            <person name="Strempel S."/>
            <person name="Sturgill D."/>
            <person name="Sutton G."/>
            <person name="Sutton G.G."/>
            <person name="Tao W."/>
            <person name="Teichmann S."/>
            <person name="Tobari Y.N."/>
            <person name="Tomimura Y."/>
            <person name="Tsolas J.M."/>
            <person name="Valente V.L."/>
            <person name="Venter E."/>
            <person name="Venter J.C."/>
            <person name="Vicario S."/>
            <person name="Vieira F.G."/>
            <person name="Vilella A.J."/>
            <person name="Villasante A."/>
            <person name="Walenz B."/>
            <person name="Wang J."/>
            <person name="Wasserman M."/>
            <person name="Watts T."/>
            <person name="Wilson D."/>
            <person name="Wilson R.K."/>
            <person name="Wing R.A."/>
            <person name="Wolfner M.F."/>
            <person name="Wong A."/>
            <person name="Wong G.K."/>
            <person name="Wu C.I."/>
            <person name="Wu G."/>
            <person name="Yamamoto D."/>
            <person name="Yang H.P."/>
            <person name="Yang S.P."/>
            <person name="Yorke J.A."/>
            <person name="Yoshida K."/>
            <person name="Zdobnov E."/>
            <person name="Zhang P."/>
            <person name="Zhang Y."/>
            <person name="Zimin A.V."/>
            <person name="Baldwin J."/>
            <person name="Abdouelleil A."/>
            <person name="Abdulkadir J."/>
            <person name="Abebe A."/>
            <person name="Abera B."/>
            <person name="Abreu J."/>
            <person name="Acer S.C."/>
            <person name="Aftuck L."/>
            <person name="Alexander A."/>
            <person name="An P."/>
            <person name="Anderson E."/>
            <person name="Anderson S."/>
            <person name="Arachi H."/>
            <person name="Azer M."/>
            <person name="Bachantsang P."/>
            <person name="Barry A."/>
            <person name="Bayul T."/>
            <person name="Berlin A."/>
            <person name="Bessette D."/>
            <person name="Bloom T."/>
            <person name="Blye J."/>
            <person name="Boguslavskiy L."/>
            <person name="Bonnet C."/>
            <person name="Boukhgalter B."/>
            <person name="Bourzgui I."/>
            <person name="Brown A."/>
            <person name="Cahill P."/>
            <person name="Channer S."/>
            <person name="Cheshatsang Y."/>
            <person name="Chuda L."/>
            <person name="Citroen M."/>
            <person name="Collymore A."/>
            <person name="Cooke P."/>
            <person name="Costello M."/>
            <person name="D'Aco K."/>
            <person name="Daza R."/>
            <person name="De Haan G."/>
            <person name="DeGray S."/>
            <person name="DeMaso C."/>
            <person name="Dhargay N."/>
            <person name="Dooley K."/>
            <person name="Dooley E."/>
            <person name="Doricent M."/>
            <person name="Dorje P."/>
            <person name="Dorjee K."/>
            <person name="Dupes A."/>
            <person name="Elong R."/>
            <person name="Falk J."/>
            <person name="Farina A."/>
            <person name="Faro S."/>
            <person name="Ferguson D."/>
            <person name="Fisher S."/>
            <person name="Foley C.D."/>
            <person name="Franke A."/>
            <person name="Friedrich D."/>
            <person name="Gadbois L."/>
            <person name="Gearin G."/>
            <person name="Gearin C.R."/>
            <person name="Giannoukos G."/>
            <person name="Goode T."/>
            <person name="Graham J."/>
            <person name="Grandbois E."/>
            <person name="Grewal S."/>
            <person name="Gyaltsen K."/>
            <person name="Hafez N."/>
            <person name="Hagos B."/>
            <person name="Hall J."/>
            <person name="Henson C."/>
            <person name="Hollinger A."/>
            <person name="Honan T."/>
            <person name="Huard M.D."/>
            <person name="Hughes L."/>
            <person name="Hurhula B."/>
            <person name="Husby M.E."/>
            <person name="Kamat A."/>
            <person name="Kanga B."/>
            <person name="Kashin S."/>
            <person name="Khazanovich D."/>
            <person name="Kisner P."/>
            <person name="Lance K."/>
            <person name="Lara M."/>
            <person name="Lee W."/>
            <person name="Lennon N."/>
            <person name="Letendre F."/>
            <person name="LeVine R."/>
            <person name="Lipovsky A."/>
            <person name="Liu X."/>
            <person name="Liu J."/>
            <person name="Liu S."/>
            <person name="Lokyitsang T."/>
            <person name="Lokyitsang Y."/>
            <person name="Lubonja R."/>
            <person name="Lui A."/>
            <person name="MacDonald P."/>
            <person name="Magnisalis V."/>
            <person name="Maru K."/>
            <person name="Matthews C."/>
            <person name="McCusker W."/>
            <person name="McDonough S."/>
            <person name="Mehta T."/>
            <person name="Meldrim J."/>
            <person name="Meneus L."/>
            <person name="Mihai O."/>
            <person name="Mihalev A."/>
            <person name="Mihova T."/>
            <person name="Mittelman R."/>
            <person name="Mlenga V."/>
            <person name="Montmayeur A."/>
            <person name="Mulrain L."/>
            <person name="Navidi A."/>
            <person name="Naylor J."/>
            <person name="Negash T."/>
            <person name="Nguyen T."/>
            <person name="Nguyen N."/>
            <person name="Nicol R."/>
            <person name="Norbu C."/>
            <person name="Norbu N."/>
            <person name="Novod N."/>
            <person name="O'Neill B."/>
            <person name="Osman S."/>
            <person name="Markiewicz E."/>
            <person name="Oyono O.L."/>
            <person name="Patti C."/>
            <person name="Phunkhang P."/>
            <person name="Pierre F."/>
            <person name="Priest M."/>
            <person name="Raghuraman S."/>
            <person name="Rege F."/>
            <person name="Reyes R."/>
            <person name="Rise C."/>
            <person name="Rogov P."/>
            <person name="Ross K."/>
            <person name="Ryan E."/>
            <person name="Settipalli S."/>
            <person name="Shea T."/>
            <person name="Sherpa N."/>
            <person name="Shi L."/>
            <person name="Shih D."/>
            <person name="Sparrow T."/>
            <person name="Spaulding J."/>
            <person name="Stalker J."/>
            <person name="Stange-Thomann N."/>
            <person name="Stavropoulos S."/>
            <person name="Stone C."/>
            <person name="Strader C."/>
            <person name="Tesfaye S."/>
            <person name="Thomson T."/>
            <person name="Thoulutsang Y."/>
            <person name="Thoulutsang D."/>
            <person name="Topham K."/>
            <person name="Topping I."/>
            <person name="Tsamla T."/>
            <person name="Vassiliev H."/>
            <person name="Vo A."/>
            <person name="Wangchuk T."/>
            <person name="Wangdi T."/>
            <person name="Weiand M."/>
            <person name="Wilkinson J."/>
            <person name="Wilson A."/>
            <person name="Yadav S."/>
            <person name="Young G."/>
            <person name="Yu Q."/>
            <person name="Zembek L."/>
            <person name="Zhong D."/>
            <person name="Zimmer A."/>
            <person name="Zwirko Z."/>
            <person name="Jaffe D.B."/>
            <person name="Alvarez P."/>
            <person name="Brockman W."/>
            <person name="Butler J."/>
            <person name="Chin C."/>
            <person name="Gnerre S."/>
            <person name="Grabherr M."/>
            <person name="Kleber M."/>
            <person name="Mauceli E."/>
            <person name="MacCallum I."/>
        </authorList>
    </citation>
    <scope>NUCLEOTIDE SEQUENCE [LARGE SCALE GENOMIC DNA]</scope>
    <source>
        <strain evidence="3">Tucson 14024-0371.13</strain>
    </source>
</reference>
<evidence type="ECO:0000256" key="1">
    <source>
        <dbReference type="SAM" id="MobiDB-lite"/>
    </source>
</evidence>
<dbReference type="AlphaFoldDB" id="B3MZ11"/>
<feature type="region of interest" description="Disordered" evidence="1">
    <location>
        <begin position="1"/>
        <end position="38"/>
    </location>
</feature>
<dbReference type="SMR" id="B3MZ11"/>
<dbReference type="STRING" id="7217.B3MZ11"/>
<name>B3MZ11_DROAN</name>
<dbReference type="OMA" id="ELWQYAG"/>
<dbReference type="Proteomes" id="UP000007801">
    <property type="component" value="Unassembled WGS sequence"/>
</dbReference>
<dbReference type="KEGG" id="dan:6504591"/>
<dbReference type="OrthoDB" id="10249246at2759"/>
<sequence>MDKLRSSSSLAGIGSFTASTASSSTGKESPHPHPTAASQQLEQYPKNLIEQYLRASSKIKKFERAGFFKRFAPSAGDVQADFQRLAYSFEESGIHQYAAMCHIGYAKCESYGGSSQREAEAFLRAARSFQRAHNESGRLNLRTWHSGFREGALHCYQRATEKALDGGVFKAAILRELRQLEPQVEANSSLASPAHQIHDLETSAETSSQRGDFRSALQHYDDIVDNIYERRGARMYGDLLRRVEVLRLLLLVHLNLPPARQSPAHIKLIEHYYGLAVFELKARPSSSLADEGSGQRPGAFVPEQQQYALAEIACAWVERKMYDLKQLLRDFGAEFGALSPAERQLLKVMHSDLSRSY</sequence>
<dbReference type="eggNOG" id="ENOG502QQQW">
    <property type="taxonomic scope" value="Eukaryota"/>
</dbReference>
<dbReference type="CTD" id="32507"/>
<dbReference type="InterPro" id="IPR039494">
    <property type="entry name" value="F8A"/>
</dbReference>
<evidence type="ECO:0000313" key="3">
    <source>
        <dbReference type="Proteomes" id="UP000007801"/>
    </source>
</evidence>
<dbReference type="PANTHER" id="PTHR16797">
    <property type="entry name" value="FACTOR VIII-ASSOCIATED GENE 1"/>
    <property type="match status" value="1"/>
</dbReference>
<feature type="compositionally biased region" description="Polar residues" evidence="1">
    <location>
        <begin position="1"/>
        <end position="10"/>
    </location>
</feature>
<gene>
    <name evidence="2" type="primary">Dana\GF21921</name>
    <name evidence="2" type="synonym">dana_GLEANR_5922</name>
    <name evidence="2" type="ORF">GF21921</name>
</gene>